<evidence type="ECO:0000256" key="1">
    <source>
        <dbReference type="SAM" id="Phobius"/>
    </source>
</evidence>
<name>A0A5C7XWA0_9MYCO</name>
<reference evidence="2 3" key="1">
    <citation type="submission" date="2018-09" db="EMBL/GenBank/DDBJ databases">
        <title>Metagenome Assembled Genomes from an Advanced Water Purification Facility.</title>
        <authorList>
            <person name="Stamps B.W."/>
            <person name="Spear J.R."/>
        </authorList>
    </citation>
    <scope>NUCLEOTIDE SEQUENCE [LARGE SCALE GENOMIC DNA]</scope>
    <source>
        <strain evidence="2">Bin_29_2</strain>
    </source>
</reference>
<dbReference type="EMBL" id="SSGD01000099">
    <property type="protein sequence ID" value="TXI53741.1"/>
    <property type="molecule type" value="Genomic_DNA"/>
</dbReference>
<dbReference type="RefSeq" id="WP_276761906.1">
    <property type="nucleotide sequence ID" value="NZ_SSGD01000099.1"/>
</dbReference>
<protein>
    <submittedName>
        <fullName evidence="2">Uncharacterized protein</fullName>
    </submittedName>
</protein>
<keyword evidence="1" id="KW-0812">Transmembrane</keyword>
<sequence>MTPEWFPSADTWAAWAQCITVGVAAWALVYASRQVREARETRERMVQPNVVVYIDHNPNSWQHLDLVIKNFGETAAYNIEITVPPYPIVPYKRASEADITEFLQFPSYIGILAPGQAWRTVIESAVDRKLLAEPLSDNDIVGHVSFTAAMIPDPNKEPFRNPIWLDPKMFKGMLRVPPDNAAKQISDKVGEVADALREGL</sequence>
<feature type="transmembrane region" description="Helical" evidence="1">
    <location>
        <begin position="12"/>
        <end position="32"/>
    </location>
</feature>
<comment type="caution">
    <text evidence="2">The sequence shown here is derived from an EMBL/GenBank/DDBJ whole genome shotgun (WGS) entry which is preliminary data.</text>
</comment>
<keyword evidence="1" id="KW-1133">Transmembrane helix</keyword>
<keyword evidence="1" id="KW-0472">Membrane</keyword>
<proteinExistence type="predicted"/>
<accession>A0A5C7XWA0</accession>
<organism evidence="2 3">
    <name type="scientific">Mycolicibacter arupensis</name>
    <dbReference type="NCBI Taxonomy" id="342002"/>
    <lineage>
        <taxon>Bacteria</taxon>
        <taxon>Bacillati</taxon>
        <taxon>Actinomycetota</taxon>
        <taxon>Actinomycetes</taxon>
        <taxon>Mycobacteriales</taxon>
        <taxon>Mycobacteriaceae</taxon>
        <taxon>Mycolicibacter</taxon>
    </lineage>
</organism>
<gene>
    <name evidence="2" type="ORF">E6Q54_16000</name>
</gene>
<evidence type="ECO:0000313" key="2">
    <source>
        <dbReference type="EMBL" id="TXI53741.1"/>
    </source>
</evidence>
<dbReference type="AlphaFoldDB" id="A0A5C7XWA0"/>
<dbReference type="Proteomes" id="UP000321797">
    <property type="component" value="Unassembled WGS sequence"/>
</dbReference>
<evidence type="ECO:0000313" key="3">
    <source>
        <dbReference type="Proteomes" id="UP000321797"/>
    </source>
</evidence>